<sequence>MIVSSIMNRTVQSVRPETSVHDIIDLIVQHGFSGVPVVDAQGILVGIVSEKDILRRLFPSYGEFMEDPVSGMQWDLTGMKKGEVEGLLAREVMTTTLVTVEEKTETIKACALMTARRVRRLPVVDQSGRLTGIVSQGDVFRALLKYATQ</sequence>
<dbReference type="Pfam" id="PF00571">
    <property type="entry name" value="CBS"/>
    <property type="match status" value="2"/>
</dbReference>
<evidence type="ECO:0000256" key="1">
    <source>
        <dbReference type="ARBA" id="ARBA00023122"/>
    </source>
</evidence>
<protein>
    <recommendedName>
        <fullName evidence="3">CBS domain-containing protein</fullName>
    </recommendedName>
</protein>
<dbReference type="InterPro" id="IPR051257">
    <property type="entry name" value="Diverse_CBS-Domain"/>
</dbReference>
<dbReference type="Gene3D" id="3.10.580.10">
    <property type="entry name" value="CBS-domain"/>
    <property type="match status" value="1"/>
</dbReference>
<dbReference type="PROSITE" id="PS51371">
    <property type="entry name" value="CBS"/>
    <property type="match status" value="2"/>
</dbReference>
<dbReference type="EMBL" id="MNZT01000089">
    <property type="protein sequence ID" value="OIP96296.1"/>
    <property type="molecule type" value="Genomic_DNA"/>
</dbReference>
<organism evidence="4 5">
    <name type="scientific">Candidatus Wirthbacteria bacterium CG2_30_54_11</name>
    <dbReference type="NCBI Taxonomy" id="1817892"/>
    <lineage>
        <taxon>Bacteria</taxon>
        <taxon>Candidatus Wirthbacteria</taxon>
    </lineage>
</organism>
<gene>
    <name evidence="4" type="ORF">AUK40_05130</name>
</gene>
<accession>A0A1J5IYI6</accession>
<feature type="domain" description="CBS" evidence="3">
    <location>
        <begin position="7"/>
        <end position="65"/>
    </location>
</feature>
<reference evidence="4 5" key="1">
    <citation type="journal article" date="2016" name="Environ. Microbiol.">
        <title>Genomic resolution of a cold subsurface aquifer community provides metabolic insights for novel microbes adapted to high CO concentrations.</title>
        <authorList>
            <person name="Probst A.J."/>
            <person name="Castelle C.J."/>
            <person name="Singh A."/>
            <person name="Brown C.T."/>
            <person name="Anantharaman K."/>
            <person name="Sharon I."/>
            <person name="Hug L.A."/>
            <person name="Burstein D."/>
            <person name="Emerson J.B."/>
            <person name="Thomas B.C."/>
            <person name="Banfield J.F."/>
        </authorList>
    </citation>
    <scope>NUCLEOTIDE SEQUENCE [LARGE SCALE GENOMIC DNA]</scope>
    <source>
        <strain evidence="4">CG2_30_54_11</strain>
    </source>
</reference>
<comment type="caution">
    <text evidence="4">The sequence shown here is derived from an EMBL/GenBank/DDBJ whole genome shotgun (WGS) entry which is preliminary data.</text>
</comment>
<dbReference type="PANTHER" id="PTHR43080:SF2">
    <property type="entry name" value="CBS DOMAIN-CONTAINING PROTEIN"/>
    <property type="match status" value="1"/>
</dbReference>
<dbReference type="CDD" id="cd04586">
    <property type="entry name" value="CBS_pair_BON_assoc"/>
    <property type="match status" value="1"/>
</dbReference>
<dbReference type="SMART" id="SM00116">
    <property type="entry name" value="CBS"/>
    <property type="match status" value="2"/>
</dbReference>
<keyword evidence="1 2" id="KW-0129">CBS domain</keyword>
<evidence type="ECO:0000259" key="3">
    <source>
        <dbReference type="PROSITE" id="PS51371"/>
    </source>
</evidence>
<dbReference type="Proteomes" id="UP000183245">
    <property type="component" value="Unassembled WGS sequence"/>
</dbReference>
<dbReference type="PANTHER" id="PTHR43080">
    <property type="entry name" value="CBS DOMAIN-CONTAINING PROTEIN CBSX3, MITOCHONDRIAL"/>
    <property type="match status" value="1"/>
</dbReference>
<dbReference type="STRING" id="1817892.AUK40_05130"/>
<feature type="domain" description="CBS" evidence="3">
    <location>
        <begin position="93"/>
        <end position="149"/>
    </location>
</feature>
<dbReference type="SUPFAM" id="SSF54631">
    <property type="entry name" value="CBS-domain pair"/>
    <property type="match status" value="1"/>
</dbReference>
<evidence type="ECO:0000313" key="4">
    <source>
        <dbReference type="EMBL" id="OIP96296.1"/>
    </source>
</evidence>
<dbReference type="InterPro" id="IPR046342">
    <property type="entry name" value="CBS_dom_sf"/>
</dbReference>
<dbReference type="AlphaFoldDB" id="A0A1J5IYI6"/>
<evidence type="ECO:0000313" key="5">
    <source>
        <dbReference type="Proteomes" id="UP000183245"/>
    </source>
</evidence>
<evidence type="ECO:0000256" key="2">
    <source>
        <dbReference type="PROSITE-ProRule" id="PRU00703"/>
    </source>
</evidence>
<dbReference type="InterPro" id="IPR000644">
    <property type="entry name" value="CBS_dom"/>
</dbReference>
<proteinExistence type="predicted"/>
<name>A0A1J5IYI6_9BACT</name>